<sequence length="136" mass="14837">MVQRVHSRGQIESREILFPSDLKCSLLKQFTARTHGISTFAAVKSCADEIEASNRGATGWRSRTLGPGCPGRYMGKARGLPGLGIFASWFNTSQAISCCLLFLSVIVLLIKPRFQIPGFELNQAGGYRMLGWSIGA</sequence>
<comment type="caution">
    <text evidence="1">The sequence shown here is derived from an EMBL/GenBank/DDBJ whole genome shotgun (WGS) entry which is preliminary data.</text>
</comment>
<keyword evidence="2" id="KW-1185">Reference proteome</keyword>
<reference evidence="1 2" key="1">
    <citation type="submission" date="2017-06" db="EMBL/GenBank/DDBJ databases">
        <title>Cmopartive genomic analysis of Ambrosia Fusariam Clade fungi.</title>
        <authorList>
            <person name="Stajich J.E."/>
            <person name="Carrillo J."/>
            <person name="Kijimoto T."/>
            <person name="Eskalen A."/>
            <person name="O'Donnell K."/>
            <person name="Kasson M."/>
        </authorList>
    </citation>
    <scope>NUCLEOTIDE SEQUENCE [LARGE SCALE GENOMIC DNA]</scope>
    <source>
        <strain evidence="1 2">NRRL 20438</strain>
    </source>
</reference>
<evidence type="ECO:0000313" key="1">
    <source>
        <dbReference type="EMBL" id="RSM18743.1"/>
    </source>
</evidence>
<protein>
    <submittedName>
        <fullName evidence="1">Uncharacterized protein</fullName>
    </submittedName>
</protein>
<dbReference type="EMBL" id="NIZV01000019">
    <property type="protein sequence ID" value="RSM18743.1"/>
    <property type="molecule type" value="Genomic_DNA"/>
</dbReference>
<name>A0A428UWR1_9HYPO</name>
<organism evidence="1 2">
    <name type="scientific">Fusarium ambrosium</name>
    <dbReference type="NCBI Taxonomy" id="131363"/>
    <lineage>
        <taxon>Eukaryota</taxon>
        <taxon>Fungi</taxon>
        <taxon>Dikarya</taxon>
        <taxon>Ascomycota</taxon>
        <taxon>Pezizomycotina</taxon>
        <taxon>Sordariomycetes</taxon>
        <taxon>Hypocreomycetidae</taxon>
        <taxon>Hypocreales</taxon>
        <taxon>Nectriaceae</taxon>
        <taxon>Fusarium</taxon>
        <taxon>Fusarium solani species complex</taxon>
    </lineage>
</organism>
<evidence type="ECO:0000313" key="2">
    <source>
        <dbReference type="Proteomes" id="UP000288429"/>
    </source>
</evidence>
<dbReference type="AlphaFoldDB" id="A0A428UWR1"/>
<accession>A0A428UWR1</accession>
<proteinExistence type="predicted"/>
<dbReference type="Proteomes" id="UP000288429">
    <property type="component" value="Unassembled WGS sequence"/>
</dbReference>
<gene>
    <name evidence="1" type="ORF">CDV31_002463</name>
</gene>